<dbReference type="Proteomes" id="UP001218218">
    <property type="component" value="Unassembled WGS sequence"/>
</dbReference>
<dbReference type="EMBL" id="JARIHO010000001">
    <property type="protein sequence ID" value="KAJ7368362.1"/>
    <property type="molecule type" value="Genomic_DNA"/>
</dbReference>
<protein>
    <recommendedName>
        <fullName evidence="4">Rpr2-domain-containing protein</fullName>
    </recommendedName>
</protein>
<evidence type="ECO:0000256" key="1">
    <source>
        <dbReference type="SAM" id="MobiDB-lite"/>
    </source>
</evidence>
<proteinExistence type="predicted"/>
<organism evidence="2 3">
    <name type="scientific">Mycena albidolilacea</name>
    <dbReference type="NCBI Taxonomy" id="1033008"/>
    <lineage>
        <taxon>Eukaryota</taxon>
        <taxon>Fungi</taxon>
        <taxon>Dikarya</taxon>
        <taxon>Basidiomycota</taxon>
        <taxon>Agaricomycotina</taxon>
        <taxon>Agaricomycetes</taxon>
        <taxon>Agaricomycetidae</taxon>
        <taxon>Agaricales</taxon>
        <taxon>Marasmiineae</taxon>
        <taxon>Mycenaceae</taxon>
        <taxon>Mycena</taxon>
    </lineage>
</organism>
<feature type="compositionally biased region" description="Low complexity" evidence="1">
    <location>
        <begin position="134"/>
        <end position="146"/>
    </location>
</feature>
<dbReference type="AlphaFoldDB" id="A0AAD7F487"/>
<accession>A0AAD7F487</accession>
<sequence length="188" mass="20466">MDDATTRFHAALPYALLPISPSLAALHSVRVKSTFNSCQQCGCTLHRGETSVRTVRSKAPNSRAIQTTCLICGWAHKEPLARGNAALFPRTKKRGAPISATVVDVPEKSPAIQRPAIRKVEETPKQSATPINPPSKQQSAPASSLPKSRPKKKGGLHSMLERNKERESREKEKKNEPGGGLAMFLNQL</sequence>
<gene>
    <name evidence="2" type="ORF">DFH08DRAFT_947283</name>
</gene>
<evidence type="ECO:0000313" key="3">
    <source>
        <dbReference type="Proteomes" id="UP001218218"/>
    </source>
</evidence>
<feature type="region of interest" description="Disordered" evidence="1">
    <location>
        <begin position="99"/>
        <end position="188"/>
    </location>
</feature>
<evidence type="ECO:0008006" key="4">
    <source>
        <dbReference type="Google" id="ProtNLM"/>
    </source>
</evidence>
<name>A0AAD7F487_9AGAR</name>
<comment type="caution">
    <text evidence="2">The sequence shown here is derived from an EMBL/GenBank/DDBJ whole genome shotgun (WGS) entry which is preliminary data.</text>
</comment>
<reference evidence="2" key="1">
    <citation type="submission" date="2023-03" db="EMBL/GenBank/DDBJ databases">
        <title>Massive genome expansion in bonnet fungi (Mycena s.s.) driven by repeated elements and novel gene families across ecological guilds.</title>
        <authorList>
            <consortium name="Lawrence Berkeley National Laboratory"/>
            <person name="Harder C.B."/>
            <person name="Miyauchi S."/>
            <person name="Viragh M."/>
            <person name="Kuo A."/>
            <person name="Thoen E."/>
            <person name="Andreopoulos B."/>
            <person name="Lu D."/>
            <person name="Skrede I."/>
            <person name="Drula E."/>
            <person name="Henrissat B."/>
            <person name="Morin E."/>
            <person name="Kohler A."/>
            <person name="Barry K."/>
            <person name="LaButti K."/>
            <person name="Morin E."/>
            <person name="Salamov A."/>
            <person name="Lipzen A."/>
            <person name="Mereny Z."/>
            <person name="Hegedus B."/>
            <person name="Baldrian P."/>
            <person name="Stursova M."/>
            <person name="Weitz H."/>
            <person name="Taylor A."/>
            <person name="Grigoriev I.V."/>
            <person name="Nagy L.G."/>
            <person name="Martin F."/>
            <person name="Kauserud H."/>
        </authorList>
    </citation>
    <scope>NUCLEOTIDE SEQUENCE</scope>
    <source>
        <strain evidence="2">CBHHK002</strain>
    </source>
</reference>
<keyword evidence="3" id="KW-1185">Reference proteome</keyword>
<feature type="compositionally biased region" description="Basic and acidic residues" evidence="1">
    <location>
        <begin position="159"/>
        <end position="176"/>
    </location>
</feature>
<evidence type="ECO:0000313" key="2">
    <source>
        <dbReference type="EMBL" id="KAJ7368362.1"/>
    </source>
</evidence>